<evidence type="ECO:0000259" key="5">
    <source>
        <dbReference type="PROSITE" id="PS50949"/>
    </source>
</evidence>
<reference evidence="7" key="1">
    <citation type="submission" date="2016-10" db="EMBL/GenBank/DDBJ databases">
        <authorList>
            <person name="Varghese N."/>
        </authorList>
    </citation>
    <scope>NUCLEOTIDE SEQUENCE [LARGE SCALE GENOMIC DNA]</scope>
    <source>
        <strain evidence="7">DSM 17980</strain>
    </source>
</reference>
<evidence type="ECO:0000256" key="4">
    <source>
        <dbReference type="SAM" id="MobiDB-lite"/>
    </source>
</evidence>
<dbReference type="AlphaFoldDB" id="A0A1I7G6M4"/>
<dbReference type="InterPro" id="IPR036388">
    <property type="entry name" value="WH-like_DNA-bd_sf"/>
</dbReference>
<feature type="domain" description="HTH gntR-type" evidence="5">
    <location>
        <begin position="30"/>
        <end position="96"/>
    </location>
</feature>
<evidence type="ECO:0000256" key="3">
    <source>
        <dbReference type="ARBA" id="ARBA00023163"/>
    </source>
</evidence>
<dbReference type="eggNOG" id="COG1802">
    <property type="taxonomic scope" value="Bacteria"/>
</dbReference>
<dbReference type="PRINTS" id="PR00035">
    <property type="entry name" value="HTHGNTR"/>
</dbReference>
<feature type="compositionally biased region" description="Low complexity" evidence="4">
    <location>
        <begin position="253"/>
        <end position="265"/>
    </location>
</feature>
<sequence>MISGISAVRCGSWRLAPESLESVCIQSGKEGDGLDAYEFIRKAIIQGDYEPGQRLTEEFLAGALNLSRTPIREAIRRLETEGLVTPLKRGVMVRAYTREDVEQIYDLRALLEAHAAGRAAHHRTQADIAALHEAHAAFEAAVVRYRPRHREGLEDVVHWNGVFHNHVVRAAANPHVGFLLEKVVALPLVFQSFYWYDEREVQRSLETHAAILKAIERQDADWARAAMAQHIYQGRDHVLAHIPAARASEQEDAGPARAAEPGAAGTSIHRGGETE</sequence>
<organism evidence="6 7">
    <name type="scientific">Alicyclobacillus macrosporangiidus</name>
    <dbReference type="NCBI Taxonomy" id="392015"/>
    <lineage>
        <taxon>Bacteria</taxon>
        <taxon>Bacillati</taxon>
        <taxon>Bacillota</taxon>
        <taxon>Bacilli</taxon>
        <taxon>Bacillales</taxon>
        <taxon>Alicyclobacillaceae</taxon>
        <taxon>Alicyclobacillus</taxon>
    </lineage>
</organism>
<dbReference type="Gene3D" id="1.10.10.10">
    <property type="entry name" value="Winged helix-like DNA-binding domain superfamily/Winged helix DNA-binding domain"/>
    <property type="match status" value="1"/>
</dbReference>
<keyword evidence="2 6" id="KW-0238">DNA-binding</keyword>
<dbReference type="GO" id="GO:0003700">
    <property type="term" value="F:DNA-binding transcription factor activity"/>
    <property type="evidence" value="ECO:0007669"/>
    <property type="project" value="InterPro"/>
</dbReference>
<evidence type="ECO:0000256" key="2">
    <source>
        <dbReference type="ARBA" id="ARBA00023125"/>
    </source>
</evidence>
<dbReference type="CDD" id="cd07377">
    <property type="entry name" value="WHTH_GntR"/>
    <property type="match status" value="1"/>
</dbReference>
<evidence type="ECO:0000256" key="1">
    <source>
        <dbReference type="ARBA" id="ARBA00023015"/>
    </source>
</evidence>
<keyword evidence="3" id="KW-0804">Transcription</keyword>
<dbReference type="InterPro" id="IPR036390">
    <property type="entry name" value="WH_DNA-bd_sf"/>
</dbReference>
<dbReference type="InterPro" id="IPR000524">
    <property type="entry name" value="Tscrpt_reg_HTH_GntR"/>
</dbReference>
<dbReference type="EMBL" id="FPBV01000002">
    <property type="protein sequence ID" value="SFU44087.1"/>
    <property type="molecule type" value="Genomic_DNA"/>
</dbReference>
<keyword evidence="1" id="KW-0805">Transcription regulation</keyword>
<proteinExistence type="predicted"/>
<evidence type="ECO:0000313" key="6">
    <source>
        <dbReference type="EMBL" id="SFU44087.1"/>
    </source>
</evidence>
<dbReference type="PANTHER" id="PTHR43537">
    <property type="entry name" value="TRANSCRIPTIONAL REGULATOR, GNTR FAMILY"/>
    <property type="match status" value="1"/>
</dbReference>
<dbReference type="SMART" id="SM00345">
    <property type="entry name" value="HTH_GNTR"/>
    <property type="match status" value="1"/>
</dbReference>
<dbReference type="Proteomes" id="UP000183508">
    <property type="component" value="Unassembled WGS sequence"/>
</dbReference>
<accession>A0A1I7G6M4</accession>
<dbReference type="PROSITE" id="PS50949">
    <property type="entry name" value="HTH_GNTR"/>
    <property type="match status" value="1"/>
</dbReference>
<dbReference type="InterPro" id="IPR008920">
    <property type="entry name" value="TF_FadR/GntR_C"/>
</dbReference>
<dbReference type="InterPro" id="IPR011711">
    <property type="entry name" value="GntR_C"/>
</dbReference>
<dbReference type="SUPFAM" id="SSF46785">
    <property type="entry name" value="Winged helix' DNA-binding domain"/>
    <property type="match status" value="1"/>
</dbReference>
<gene>
    <name evidence="6" type="ORF">SAMN05421543_10228</name>
</gene>
<feature type="region of interest" description="Disordered" evidence="4">
    <location>
        <begin position="247"/>
        <end position="275"/>
    </location>
</feature>
<dbReference type="Pfam" id="PF00392">
    <property type="entry name" value="GntR"/>
    <property type="match status" value="1"/>
</dbReference>
<dbReference type="GO" id="GO:0003677">
    <property type="term" value="F:DNA binding"/>
    <property type="evidence" value="ECO:0007669"/>
    <property type="project" value="UniProtKB-KW"/>
</dbReference>
<dbReference type="STRING" id="392015.SAMN05421543_10228"/>
<name>A0A1I7G6M4_9BACL</name>
<dbReference type="SUPFAM" id="SSF48008">
    <property type="entry name" value="GntR ligand-binding domain-like"/>
    <property type="match status" value="1"/>
</dbReference>
<evidence type="ECO:0000313" key="7">
    <source>
        <dbReference type="Proteomes" id="UP000183508"/>
    </source>
</evidence>
<dbReference type="SMART" id="SM00895">
    <property type="entry name" value="FCD"/>
    <property type="match status" value="1"/>
</dbReference>
<protein>
    <submittedName>
        <fullName evidence="6">DNA-binding transcriptional regulator, GntR family</fullName>
    </submittedName>
</protein>
<dbReference type="Gene3D" id="1.20.120.530">
    <property type="entry name" value="GntR ligand-binding domain-like"/>
    <property type="match status" value="1"/>
</dbReference>
<keyword evidence="7" id="KW-1185">Reference proteome</keyword>
<dbReference type="Pfam" id="PF07729">
    <property type="entry name" value="FCD"/>
    <property type="match status" value="1"/>
</dbReference>
<dbReference type="PANTHER" id="PTHR43537:SF24">
    <property type="entry name" value="GLUCONATE OPERON TRANSCRIPTIONAL REPRESSOR"/>
    <property type="match status" value="1"/>
</dbReference>
<dbReference type="RefSeq" id="WP_074949360.1">
    <property type="nucleotide sequence ID" value="NZ_FPBV01000002.1"/>
</dbReference>